<evidence type="ECO:0000313" key="8">
    <source>
        <dbReference type="Proteomes" id="UP000603200"/>
    </source>
</evidence>
<dbReference type="Pfam" id="PF00324">
    <property type="entry name" value="AA_permease"/>
    <property type="match status" value="1"/>
</dbReference>
<evidence type="ECO:0000256" key="2">
    <source>
        <dbReference type="ARBA" id="ARBA00022692"/>
    </source>
</evidence>
<accession>A0ABQ3ZLS3</accession>
<protein>
    <submittedName>
        <fullName evidence="7">Amino acid permease</fullName>
    </submittedName>
</protein>
<keyword evidence="4 5" id="KW-0472">Membrane</keyword>
<keyword evidence="8" id="KW-1185">Reference proteome</keyword>
<feature type="domain" description="Amino acid permease/ SLC12A" evidence="6">
    <location>
        <begin position="25"/>
        <end position="422"/>
    </location>
</feature>
<evidence type="ECO:0000256" key="5">
    <source>
        <dbReference type="SAM" id="Phobius"/>
    </source>
</evidence>
<dbReference type="PANTHER" id="PTHR42770">
    <property type="entry name" value="AMINO ACID TRANSPORTER-RELATED"/>
    <property type="match status" value="1"/>
</dbReference>
<evidence type="ECO:0000313" key="7">
    <source>
        <dbReference type="EMBL" id="GIE19536.1"/>
    </source>
</evidence>
<feature type="transmembrane region" description="Helical" evidence="5">
    <location>
        <begin position="20"/>
        <end position="40"/>
    </location>
</feature>
<evidence type="ECO:0000256" key="4">
    <source>
        <dbReference type="ARBA" id="ARBA00023136"/>
    </source>
</evidence>
<sequence>MTNQPFALDRKTMTAPAMWVFAVAASALPVVLLGSIPATYATTGVLAVPLVFLLVGAVVGFLSVGYTEMSRQAPHPAVYYAAVAKGLGKSTGVAAGFIALLAYNGIQTSLYGLLGAQLSDTFGGKWWVGALIVAVLIAAFGSSGITRSTVVLSLVLAVSVLVVVMFVIAAVQNPALPGNYNPDGFSTAGLTGGIGGAAAYVLASLMGFEAGASFSEEARTPRGPGRSVSVALLVLVVVYAVVAWAVGVAVGPGQVTAGLPDPMEAFDLQYGPLMPPFVTMVLIFAIITSMLALHSIAARYGFGMAREGVLPRWIGSTGRGARTGAPVGGSLLQSGIAVVVIAVFAILDLDPLASLFAWFSTVGALGLMTLLILTSISAMRYLREGGPAQASGWKRVIAPGLGVAGGLVVLVLMVVNADALMGSAPGSSVPLIIPAVVVACAIAGLFWAGYLRSSRPDVWEQIGQGQGNRHAVPAARLADIEL</sequence>
<feature type="transmembrane region" description="Helical" evidence="5">
    <location>
        <begin position="396"/>
        <end position="417"/>
    </location>
</feature>
<dbReference type="Proteomes" id="UP000603200">
    <property type="component" value="Unassembled WGS sequence"/>
</dbReference>
<feature type="transmembrane region" description="Helical" evidence="5">
    <location>
        <begin position="126"/>
        <end position="143"/>
    </location>
</feature>
<feature type="transmembrane region" description="Helical" evidence="5">
    <location>
        <begin position="150"/>
        <end position="172"/>
    </location>
</feature>
<feature type="transmembrane region" description="Helical" evidence="5">
    <location>
        <begin position="277"/>
        <end position="302"/>
    </location>
</feature>
<feature type="transmembrane region" description="Helical" evidence="5">
    <location>
        <begin position="46"/>
        <end position="66"/>
    </location>
</feature>
<comment type="subcellular location">
    <subcellularLocation>
        <location evidence="1">Membrane</location>
        <topology evidence="1">Multi-pass membrane protein</topology>
    </subcellularLocation>
</comment>
<proteinExistence type="predicted"/>
<comment type="caution">
    <text evidence="7">The sequence shown here is derived from an EMBL/GenBank/DDBJ whole genome shotgun (WGS) entry which is preliminary data.</text>
</comment>
<name>A0ABQ3ZLS3_9ACTN</name>
<organism evidence="7 8">
    <name type="scientific">Winogradskya humida</name>
    <dbReference type="NCBI Taxonomy" id="113566"/>
    <lineage>
        <taxon>Bacteria</taxon>
        <taxon>Bacillati</taxon>
        <taxon>Actinomycetota</taxon>
        <taxon>Actinomycetes</taxon>
        <taxon>Micromonosporales</taxon>
        <taxon>Micromonosporaceae</taxon>
        <taxon>Winogradskya</taxon>
    </lineage>
</organism>
<reference evidence="7 8" key="1">
    <citation type="submission" date="2021-01" db="EMBL/GenBank/DDBJ databases">
        <title>Whole genome shotgun sequence of Actinoplanes humidus NBRC 14915.</title>
        <authorList>
            <person name="Komaki H."/>
            <person name="Tamura T."/>
        </authorList>
    </citation>
    <scope>NUCLEOTIDE SEQUENCE [LARGE SCALE GENOMIC DNA]</scope>
    <source>
        <strain evidence="7 8">NBRC 14915</strain>
    </source>
</reference>
<keyword evidence="2 5" id="KW-0812">Transmembrane</keyword>
<keyword evidence="3 5" id="KW-1133">Transmembrane helix</keyword>
<feature type="transmembrane region" description="Helical" evidence="5">
    <location>
        <begin position="228"/>
        <end position="250"/>
    </location>
</feature>
<dbReference type="InterPro" id="IPR004841">
    <property type="entry name" value="AA-permease/SLC12A_dom"/>
</dbReference>
<feature type="transmembrane region" description="Helical" evidence="5">
    <location>
        <begin position="184"/>
        <end position="208"/>
    </location>
</feature>
<evidence type="ECO:0000259" key="6">
    <source>
        <dbReference type="Pfam" id="PF00324"/>
    </source>
</evidence>
<evidence type="ECO:0000256" key="1">
    <source>
        <dbReference type="ARBA" id="ARBA00004141"/>
    </source>
</evidence>
<evidence type="ECO:0000256" key="3">
    <source>
        <dbReference type="ARBA" id="ARBA00022989"/>
    </source>
</evidence>
<dbReference type="EMBL" id="BOMN01000030">
    <property type="protein sequence ID" value="GIE19536.1"/>
    <property type="molecule type" value="Genomic_DNA"/>
</dbReference>
<feature type="transmembrane region" description="Helical" evidence="5">
    <location>
        <begin position="323"/>
        <end position="347"/>
    </location>
</feature>
<gene>
    <name evidence="7" type="ORF">Ahu01nite_026380</name>
</gene>
<feature type="transmembrane region" description="Helical" evidence="5">
    <location>
        <begin position="87"/>
        <end position="106"/>
    </location>
</feature>
<feature type="transmembrane region" description="Helical" evidence="5">
    <location>
        <begin position="429"/>
        <end position="451"/>
    </location>
</feature>
<dbReference type="InterPro" id="IPR050367">
    <property type="entry name" value="APC_superfamily"/>
</dbReference>
<dbReference type="PANTHER" id="PTHR42770:SF16">
    <property type="entry name" value="AMINO ACID PERMEASE"/>
    <property type="match status" value="1"/>
</dbReference>
<dbReference type="PIRSF" id="PIRSF006060">
    <property type="entry name" value="AA_transporter"/>
    <property type="match status" value="1"/>
</dbReference>
<dbReference type="Gene3D" id="1.20.1740.10">
    <property type="entry name" value="Amino acid/polyamine transporter I"/>
    <property type="match status" value="1"/>
</dbReference>
<feature type="transmembrane region" description="Helical" evidence="5">
    <location>
        <begin position="353"/>
        <end position="376"/>
    </location>
</feature>
<dbReference type="RefSeq" id="WP_203836761.1">
    <property type="nucleotide sequence ID" value="NZ_BAAATV010000006.1"/>
</dbReference>